<keyword evidence="3" id="KW-0645">Protease</keyword>
<dbReference type="AlphaFoldDB" id="L8WXT5"/>
<evidence type="ECO:0000313" key="5">
    <source>
        <dbReference type="EMBL" id="ELU42886.1"/>
    </source>
</evidence>
<keyword evidence="3" id="KW-0378">Hydrolase</keyword>
<dbReference type="HOGENOM" id="CLU_011935_1_0_1"/>
<dbReference type="OrthoDB" id="3223806at2759"/>
<dbReference type="GO" id="GO:0006508">
    <property type="term" value="P:proteolysis"/>
    <property type="evidence" value="ECO:0007669"/>
    <property type="project" value="InterPro"/>
</dbReference>
<dbReference type="Proteomes" id="UP000011668">
    <property type="component" value="Unassembled WGS sequence"/>
</dbReference>
<dbReference type="InterPro" id="IPR050452">
    <property type="entry name" value="Metacaspase"/>
</dbReference>
<gene>
    <name evidence="5" type="ORF">AG1IA_03108</name>
</gene>
<evidence type="ECO:0000259" key="4">
    <source>
        <dbReference type="Pfam" id="PF00656"/>
    </source>
</evidence>
<dbReference type="GO" id="GO:0006915">
    <property type="term" value="P:apoptotic process"/>
    <property type="evidence" value="ECO:0007669"/>
    <property type="project" value="UniProtKB-KW"/>
</dbReference>
<evidence type="ECO:0000256" key="3">
    <source>
        <dbReference type="ARBA" id="ARBA00022807"/>
    </source>
</evidence>
<dbReference type="SUPFAM" id="SSF52129">
    <property type="entry name" value="Caspase-like"/>
    <property type="match status" value="1"/>
</dbReference>
<keyword evidence="6" id="KW-1185">Reference proteome</keyword>
<dbReference type="OMA" id="WHLERTN"/>
<accession>L8WXT5</accession>
<feature type="domain" description="Peptidase C14 caspase" evidence="4">
    <location>
        <begin position="74"/>
        <end position="321"/>
    </location>
</feature>
<proteinExistence type="inferred from homology"/>
<dbReference type="InterPro" id="IPR029030">
    <property type="entry name" value="Caspase-like_dom_sf"/>
</dbReference>
<dbReference type="GO" id="GO:0005737">
    <property type="term" value="C:cytoplasm"/>
    <property type="evidence" value="ECO:0007669"/>
    <property type="project" value="TreeGrafter"/>
</dbReference>
<protein>
    <submittedName>
        <fullName evidence="5">Mycorrhiza-upregulated peptidase C14</fullName>
    </submittedName>
</protein>
<dbReference type="Gene3D" id="3.40.50.1460">
    <property type="match status" value="1"/>
</dbReference>
<evidence type="ECO:0000256" key="1">
    <source>
        <dbReference type="ARBA" id="ARBA00009005"/>
    </source>
</evidence>
<comment type="caution">
    <text evidence="5">The sequence shown here is derived from an EMBL/GenBank/DDBJ whole genome shotgun (WGS) entry which is preliminary data.</text>
</comment>
<dbReference type="InterPro" id="IPR011600">
    <property type="entry name" value="Pept_C14_caspase"/>
</dbReference>
<comment type="similarity">
    <text evidence="1">Belongs to the peptidase C14B family.</text>
</comment>
<sequence>MIVLNNQDEDGSLLLSQARLRRASDVQLISSSTTTVQCSIYILPEPYNYSTSTPQMNKSGVGGHHTRWLGASLHALIIGIDNYPKLISLAGSIADAQQMEMFLLSDLKVPKDHIISLYDRYASRKAIMNAFMMLQKDPRIHEGDPILIFFAGHGGLAEAEPKWRQKYGSSKIQVIFPYDYGLPVSNSNSSVDCIPDVTIAELLNQLAAAKGNNIVGIVLTVIFDSCHSASGTRDDLERPGLKARSADVLFPIPDDIDDDILAHSSLSTKIGRSSELLLYSDQASHIHIAACGSNQKAWEDEGRGYFTAVLLDTLRKSRSNSLAPTLRQSPHCYGRNKSRILFDSRLDVQTRVFIPVVCDLEDDSWILQLQAGDESGVTQNSVWDLHETATEDSVPRARVVADFPDIGTTLLSLGNRQDEMWLDKLARGAPRHTKIRVYARHLHAGQDTALRVWCSVQSLRDLLRPHNAASNAIKGTIHEVGYVMEQDRNRADLELDFYSRTAKPEVVFRLRNPIAKTYGISELKYHKPASREEIETVLFAAAKWRWHLERTNRYPQNRSPQIDPMTMMRIATRVRGKREYLDKPVTMPAQRGMIEFVARGNDLYGVELISRSKLPLYIRMFYFDATDFSIGDMFGQTVANGAEDATIPVGGKIVIGDGRDGGSPLKFGVSPESRAELGYLKVFWSTIPLEVSDMAQKSAFKMRPGSIGRAVGRAEVQPTHDWGTMCLALVMKAA</sequence>
<name>L8WXT5_THACA</name>
<organism evidence="5 6">
    <name type="scientific">Thanatephorus cucumeris (strain AG1-IA)</name>
    <name type="common">Rice sheath blight fungus</name>
    <name type="synonym">Rhizoctonia solani</name>
    <dbReference type="NCBI Taxonomy" id="983506"/>
    <lineage>
        <taxon>Eukaryota</taxon>
        <taxon>Fungi</taxon>
        <taxon>Dikarya</taxon>
        <taxon>Basidiomycota</taxon>
        <taxon>Agaricomycotina</taxon>
        <taxon>Agaricomycetes</taxon>
        <taxon>Cantharellales</taxon>
        <taxon>Ceratobasidiaceae</taxon>
        <taxon>Rhizoctonia</taxon>
        <taxon>Rhizoctonia solani AG-1</taxon>
    </lineage>
</organism>
<dbReference type="Pfam" id="PF00656">
    <property type="entry name" value="Peptidase_C14"/>
    <property type="match status" value="1"/>
</dbReference>
<dbReference type="GO" id="GO:0004197">
    <property type="term" value="F:cysteine-type endopeptidase activity"/>
    <property type="evidence" value="ECO:0007669"/>
    <property type="project" value="InterPro"/>
</dbReference>
<keyword evidence="2" id="KW-0053">Apoptosis</keyword>
<evidence type="ECO:0000256" key="2">
    <source>
        <dbReference type="ARBA" id="ARBA00022703"/>
    </source>
</evidence>
<evidence type="ECO:0000313" key="6">
    <source>
        <dbReference type="Proteomes" id="UP000011668"/>
    </source>
</evidence>
<keyword evidence="3" id="KW-0788">Thiol protease</keyword>
<dbReference type="PANTHER" id="PTHR48104">
    <property type="entry name" value="METACASPASE-4"/>
    <property type="match status" value="1"/>
</dbReference>
<reference evidence="5 6" key="1">
    <citation type="journal article" date="2013" name="Nat. Commun.">
        <title>The evolution and pathogenic mechanisms of the rice sheath blight pathogen.</title>
        <authorList>
            <person name="Zheng A."/>
            <person name="Lin R."/>
            <person name="Xu L."/>
            <person name="Qin P."/>
            <person name="Tang C."/>
            <person name="Ai P."/>
            <person name="Zhang D."/>
            <person name="Liu Y."/>
            <person name="Sun Z."/>
            <person name="Feng H."/>
            <person name="Wang Y."/>
            <person name="Chen Y."/>
            <person name="Liang X."/>
            <person name="Fu R."/>
            <person name="Li Q."/>
            <person name="Zhang J."/>
            <person name="Yu X."/>
            <person name="Xie Z."/>
            <person name="Ding L."/>
            <person name="Guan P."/>
            <person name="Tang J."/>
            <person name="Liang Y."/>
            <person name="Wang S."/>
            <person name="Deng Q."/>
            <person name="Li S."/>
            <person name="Zhu J."/>
            <person name="Wang L."/>
            <person name="Liu H."/>
            <person name="Li P."/>
        </authorList>
    </citation>
    <scope>NUCLEOTIDE SEQUENCE [LARGE SCALE GENOMIC DNA]</scope>
    <source>
        <strain evidence="6">AG-1 IA</strain>
    </source>
</reference>
<dbReference type="PANTHER" id="PTHR48104:SF30">
    <property type="entry name" value="METACASPASE-1"/>
    <property type="match status" value="1"/>
</dbReference>
<dbReference type="EMBL" id="AFRT01000693">
    <property type="protein sequence ID" value="ELU42886.1"/>
    <property type="molecule type" value="Genomic_DNA"/>
</dbReference>